<organism evidence="3 4">
    <name type="scientific">Delitschia confertaspora ATCC 74209</name>
    <dbReference type="NCBI Taxonomy" id="1513339"/>
    <lineage>
        <taxon>Eukaryota</taxon>
        <taxon>Fungi</taxon>
        <taxon>Dikarya</taxon>
        <taxon>Ascomycota</taxon>
        <taxon>Pezizomycotina</taxon>
        <taxon>Dothideomycetes</taxon>
        <taxon>Pleosporomycetidae</taxon>
        <taxon>Pleosporales</taxon>
        <taxon>Delitschiaceae</taxon>
        <taxon>Delitschia</taxon>
    </lineage>
</organism>
<dbReference type="Proteomes" id="UP000799536">
    <property type="component" value="Unassembled WGS sequence"/>
</dbReference>
<reference evidence="3" key="1">
    <citation type="journal article" date="2020" name="Stud. Mycol.">
        <title>101 Dothideomycetes genomes: a test case for predicting lifestyles and emergence of pathogens.</title>
        <authorList>
            <person name="Haridas S."/>
            <person name="Albert R."/>
            <person name="Binder M."/>
            <person name="Bloem J."/>
            <person name="Labutti K."/>
            <person name="Salamov A."/>
            <person name="Andreopoulos B."/>
            <person name="Baker S."/>
            <person name="Barry K."/>
            <person name="Bills G."/>
            <person name="Bluhm B."/>
            <person name="Cannon C."/>
            <person name="Castanera R."/>
            <person name="Culley D."/>
            <person name="Daum C."/>
            <person name="Ezra D."/>
            <person name="Gonzalez J."/>
            <person name="Henrissat B."/>
            <person name="Kuo A."/>
            <person name="Liang C."/>
            <person name="Lipzen A."/>
            <person name="Lutzoni F."/>
            <person name="Magnuson J."/>
            <person name="Mondo S."/>
            <person name="Nolan M."/>
            <person name="Ohm R."/>
            <person name="Pangilinan J."/>
            <person name="Park H.-J."/>
            <person name="Ramirez L."/>
            <person name="Alfaro M."/>
            <person name="Sun H."/>
            <person name="Tritt A."/>
            <person name="Yoshinaga Y."/>
            <person name="Zwiers L.-H."/>
            <person name="Turgeon B."/>
            <person name="Goodwin S."/>
            <person name="Spatafora J."/>
            <person name="Crous P."/>
            <person name="Grigoriev I."/>
        </authorList>
    </citation>
    <scope>NUCLEOTIDE SEQUENCE</scope>
    <source>
        <strain evidence="3">ATCC 74209</strain>
    </source>
</reference>
<sequence length="352" mass="40173">MPIEIDDQGRTYIHHPSGQRTHYILNSFVDPWKPHDTILIQHGFGRHAGFWYHWIPVLSRHYHVIRRDLRGHGYSSYPTGKEVEVYKYNLDTILREIVDTLDQLGVRKVHFLGESTGGMLGEALAAKYPDRLLSLTVCSTPTHLPSPALKMFAFDKKDWPTACRELGSRGWAEALSKLPGTIPIEDPAYLPWYLDQIAISDGEGLAQYAEFLAHLDTRPFLPWIKLPMLILAPSNSAATRLEEQQKLLSQVPNARMEVISGKGHEIYVTEAEICQYVFLSFLAELAEEGWERRLREEQEGLERRLSGERDKMQKRRSGQQEKLHSAMNGEERAKGMVGAEKERKDSLGVMGQ</sequence>
<evidence type="ECO:0000259" key="2">
    <source>
        <dbReference type="Pfam" id="PF00561"/>
    </source>
</evidence>
<evidence type="ECO:0000313" key="3">
    <source>
        <dbReference type="EMBL" id="KAF2199764.1"/>
    </source>
</evidence>
<evidence type="ECO:0000313" key="4">
    <source>
        <dbReference type="Proteomes" id="UP000799536"/>
    </source>
</evidence>
<dbReference type="GO" id="GO:0046464">
    <property type="term" value="P:acylglycerol catabolic process"/>
    <property type="evidence" value="ECO:0007669"/>
    <property type="project" value="TreeGrafter"/>
</dbReference>
<dbReference type="AlphaFoldDB" id="A0A9P4MNQ2"/>
<dbReference type="InterPro" id="IPR029058">
    <property type="entry name" value="AB_hydrolase_fold"/>
</dbReference>
<dbReference type="InterPro" id="IPR000073">
    <property type="entry name" value="AB_hydrolase_1"/>
</dbReference>
<feature type="domain" description="AB hydrolase-1" evidence="2">
    <location>
        <begin position="37"/>
        <end position="270"/>
    </location>
</feature>
<proteinExistence type="predicted"/>
<feature type="compositionally biased region" description="Basic and acidic residues" evidence="1">
    <location>
        <begin position="298"/>
        <end position="311"/>
    </location>
</feature>
<dbReference type="Pfam" id="PF00561">
    <property type="entry name" value="Abhydrolase_1"/>
    <property type="match status" value="1"/>
</dbReference>
<feature type="compositionally biased region" description="Basic and acidic residues" evidence="1">
    <location>
        <begin position="318"/>
        <end position="346"/>
    </location>
</feature>
<dbReference type="PRINTS" id="PR00111">
    <property type="entry name" value="ABHYDROLASE"/>
</dbReference>
<dbReference type="PANTHER" id="PTHR43798">
    <property type="entry name" value="MONOACYLGLYCEROL LIPASE"/>
    <property type="match status" value="1"/>
</dbReference>
<keyword evidence="4" id="KW-1185">Reference proteome</keyword>
<accession>A0A9P4MNQ2</accession>
<dbReference type="Gene3D" id="3.40.50.1820">
    <property type="entry name" value="alpha/beta hydrolase"/>
    <property type="match status" value="1"/>
</dbReference>
<name>A0A9P4MNQ2_9PLEO</name>
<evidence type="ECO:0000256" key="1">
    <source>
        <dbReference type="SAM" id="MobiDB-lite"/>
    </source>
</evidence>
<dbReference type="GO" id="GO:0047372">
    <property type="term" value="F:monoacylglycerol lipase activity"/>
    <property type="evidence" value="ECO:0007669"/>
    <property type="project" value="TreeGrafter"/>
</dbReference>
<protein>
    <submittedName>
        <fullName evidence="3">Alpha/beta-hydrolase</fullName>
    </submittedName>
</protein>
<dbReference type="GO" id="GO:0016020">
    <property type="term" value="C:membrane"/>
    <property type="evidence" value="ECO:0007669"/>
    <property type="project" value="TreeGrafter"/>
</dbReference>
<comment type="caution">
    <text evidence="3">The sequence shown here is derived from an EMBL/GenBank/DDBJ whole genome shotgun (WGS) entry which is preliminary data.</text>
</comment>
<dbReference type="InterPro" id="IPR050266">
    <property type="entry name" value="AB_hydrolase_sf"/>
</dbReference>
<dbReference type="PANTHER" id="PTHR43798:SF33">
    <property type="entry name" value="HYDROLASE, PUTATIVE (AFU_ORTHOLOGUE AFUA_2G14860)-RELATED"/>
    <property type="match status" value="1"/>
</dbReference>
<dbReference type="EMBL" id="ML994057">
    <property type="protein sequence ID" value="KAF2199764.1"/>
    <property type="molecule type" value="Genomic_DNA"/>
</dbReference>
<dbReference type="SUPFAM" id="SSF53474">
    <property type="entry name" value="alpha/beta-Hydrolases"/>
    <property type="match status" value="1"/>
</dbReference>
<dbReference type="OrthoDB" id="8119704at2759"/>
<gene>
    <name evidence="3" type="ORF">GQ43DRAFT_450027</name>
</gene>
<feature type="region of interest" description="Disordered" evidence="1">
    <location>
        <begin position="298"/>
        <end position="352"/>
    </location>
</feature>